<sequence>MLKAKDAVVGEGQEEPIFSTAYGAKVHEVKAHGKGEPKAHVLDLHVCAHRKGNGVVKKVGVGGEKLKEKQIIGNPFFIRSRGPSFSLDEKDFAQFYCVL</sequence>
<evidence type="ECO:0000313" key="2">
    <source>
        <dbReference type="Proteomes" id="UP000321940"/>
    </source>
</evidence>
<organism evidence="1 2">
    <name type="scientific">Bartonella kosoyi</name>
    <dbReference type="NCBI Taxonomy" id="2133959"/>
    <lineage>
        <taxon>Bacteria</taxon>
        <taxon>Pseudomonadati</taxon>
        <taxon>Pseudomonadota</taxon>
        <taxon>Alphaproteobacteria</taxon>
        <taxon>Hyphomicrobiales</taxon>
        <taxon>Bartonellaceae</taxon>
        <taxon>Bartonella</taxon>
    </lineage>
</organism>
<keyword evidence="2" id="KW-1185">Reference proteome</keyword>
<name>A0A5B9CZA7_9HYPH</name>
<proteinExistence type="predicted"/>
<dbReference type="AlphaFoldDB" id="A0A5B9CZA7"/>
<dbReference type="Proteomes" id="UP000321940">
    <property type="component" value="Chromosome"/>
</dbReference>
<protein>
    <submittedName>
        <fullName evidence="1">Uncharacterized protein</fullName>
    </submittedName>
</protein>
<evidence type="ECO:0000313" key="1">
    <source>
        <dbReference type="EMBL" id="QEE09796.1"/>
    </source>
</evidence>
<dbReference type="RefSeq" id="WP_120099823.1">
    <property type="nucleotide sequence ID" value="NZ_CP031843.2"/>
</dbReference>
<dbReference type="KEGG" id="bky:D1093_09570"/>
<reference evidence="1 2" key="1">
    <citation type="journal article" date="2020" name="Int. J. Syst. Evol. Microbiol.">
        <title>Bartonella kosoyi sp. nov. and Bartonella krasnovii sp. nov., two novel species closely related to the zoonotic Bartonella elizabethae, isolated from black rats and wild desert rodent-fleas.</title>
        <authorList>
            <person name="Gutierrez R."/>
            <person name="Shalit T."/>
            <person name="Markus B."/>
            <person name="Yuan C."/>
            <person name="Nachum-Biala Y."/>
            <person name="Elad D."/>
            <person name="Harrus S."/>
        </authorList>
    </citation>
    <scope>NUCLEOTIDE SEQUENCE [LARGE SCALE GENOMIC DNA]</scope>
    <source>
        <strain evidence="1 2">Tel Aviv</strain>
    </source>
</reference>
<gene>
    <name evidence="1" type="ORF">D1093_09570</name>
</gene>
<dbReference type="EMBL" id="CP031843">
    <property type="protein sequence ID" value="QEE09796.1"/>
    <property type="molecule type" value="Genomic_DNA"/>
</dbReference>
<accession>A0A5B9CZA7</accession>